<dbReference type="InterPro" id="IPR013785">
    <property type="entry name" value="Aldolase_TIM"/>
</dbReference>
<keyword evidence="4 14" id="KW-0963">Cytoplasm</keyword>
<comment type="function">
    <text evidence="14">Specifically methylates position 2 of adenine 2503 in 23S rRNA and position 2 of adenine 37 in tRNAs.</text>
</comment>
<dbReference type="OrthoDB" id="9793973at2"/>
<evidence type="ECO:0000256" key="2">
    <source>
        <dbReference type="ARBA" id="ARBA00007544"/>
    </source>
</evidence>
<proteinExistence type="inferred from homology"/>
<feature type="binding site" evidence="14">
    <location>
        <position position="312"/>
    </location>
    <ligand>
        <name>S-adenosyl-L-methionine</name>
        <dbReference type="ChEBI" id="CHEBI:59789"/>
    </ligand>
</feature>
<dbReference type="SUPFAM" id="SSF102114">
    <property type="entry name" value="Radical SAM enzymes"/>
    <property type="match status" value="1"/>
</dbReference>
<evidence type="ECO:0000256" key="10">
    <source>
        <dbReference type="ARBA" id="ARBA00022723"/>
    </source>
</evidence>
<organism evidence="16 17">
    <name type="scientific">Termitidicoccus mucosus</name>
    <dbReference type="NCBI Taxonomy" id="1184151"/>
    <lineage>
        <taxon>Bacteria</taxon>
        <taxon>Pseudomonadati</taxon>
        <taxon>Verrucomicrobiota</taxon>
        <taxon>Opitutia</taxon>
        <taxon>Opitutales</taxon>
        <taxon>Opitutaceae</taxon>
        <taxon>Termitidicoccus</taxon>
    </lineage>
</organism>
<keyword evidence="11 14" id="KW-0408">Iron</keyword>
<dbReference type="GO" id="GO:0005737">
    <property type="term" value="C:cytoplasm"/>
    <property type="evidence" value="ECO:0007669"/>
    <property type="project" value="UniProtKB-SubCell"/>
</dbReference>
<evidence type="ECO:0000259" key="15">
    <source>
        <dbReference type="PROSITE" id="PS51918"/>
    </source>
</evidence>
<keyword evidence="12 14" id="KW-0411">Iron-sulfur</keyword>
<feature type="binding site" evidence="14">
    <location>
        <begin position="236"/>
        <end position="238"/>
    </location>
    <ligand>
        <name>S-adenosyl-L-methionine</name>
        <dbReference type="ChEBI" id="CHEBI:59789"/>
    </ligand>
</feature>
<keyword evidence="13 14" id="KW-1015">Disulfide bond</keyword>
<dbReference type="Pfam" id="PF04055">
    <property type="entry name" value="Radical_SAM"/>
    <property type="match status" value="1"/>
</dbReference>
<dbReference type="SFLD" id="SFLDF00275">
    <property type="entry name" value="adenosine_C2_methyltransferase"/>
    <property type="match status" value="1"/>
</dbReference>
<dbReference type="EMBL" id="LRRQ01000055">
    <property type="protein sequence ID" value="OAM90530.1"/>
    <property type="molecule type" value="Genomic_DNA"/>
</dbReference>
<evidence type="ECO:0000256" key="12">
    <source>
        <dbReference type="ARBA" id="ARBA00023014"/>
    </source>
</evidence>
<keyword evidence="6 14" id="KW-0489">Methyltransferase</keyword>
<evidence type="ECO:0000256" key="6">
    <source>
        <dbReference type="ARBA" id="ARBA00022603"/>
    </source>
</evidence>
<keyword evidence="5 14" id="KW-0698">rRNA processing</keyword>
<comment type="similarity">
    <text evidence="2 14">Belongs to the radical SAM superfamily. RlmN family.</text>
</comment>
<feature type="binding site" evidence="14">
    <location>
        <position position="128"/>
    </location>
    <ligand>
        <name>[4Fe-4S] cluster</name>
        <dbReference type="ChEBI" id="CHEBI:49883"/>
        <note>4Fe-4S-S-AdoMet</note>
    </ligand>
</feature>
<evidence type="ECO:0000256" key="11">
    <source>
        <dbReference type="ARBA" id="ARBA00023004"/>
    </source>
</evidence>
<dbReference type="InterPro" id="IPR040072">
    <property type="entry name" value="Methyltransferase_A"/>
</dbReference>
<gene>
    <name evidence="14" type="primary">rlmN</name>
    <name evidence="16" type="ORF">AW736_00405</name>
</gene>
<evidence type="ECO:0000313" key="16">
    <source>
        <dbReference type="EMBL" id="OAM90530.1"/>
    </source>
</evidence>
<comment type="caution">
    <text evidence="14">Lacks conserved residue(s) required for the propagation of feature annotation.</text>
</comment>
<dbReference type="InterPro" id="IPR027492">
    <property type="entry name" value="RNA_MTrfase_RlmN"/>
</dbReference>
<feature type="active site" description="Proton acceptor" evidence="14">
    <location>
        <position position="96"/>
    </location>
</feature>
<dbReference type="InterPro" id="IPR007197">
    <property type="entry name" value="rSAM"/>
</dbReference>
<dbReference type="HAMAP" id="MF_01849">
    <property type="entry name" value="RNA_methyltr_RlmN"/>
    <property type="match status" value="1"/>
</dbReference>
<dbReference type="FunFam" id="3.20.20.70:FF:000014">
    <property type="entry name" value="Probable dual-specificity RNA methyltransferase RlmN"/>
    <property type="match status" value="1"/>
</dbReference>
<feature type="active site" description="S-methylcysteine intermediate" evidence="14">
    <location>
        <position position="355"/>
    </location>
</feature>
<evidence type="ECO:0000256" key="5">
    <source>
        <dbReference type="ARBA" id="ARBA00022552"/>
    </source>
</evidence>
<comment type="catalytic activity">
    <reaction evidence="14">
        <text>adenosine(37) in tRNA + 2 reduced [2Fe-2S]-[ferredoxin] + 2 S-adenosyl-L-methionine = 2-methyladenosine(37) in tRNA + 5'-deoxyadenosine + L-methionine + 2 oxidized [2Fe-2S]-[ferredoxin] + S-adenosyl-L-homocysteine</text>
        <dbReference type="Rhea" id="RHEA:43332"/>
        <dbReference type="Rhea" id="RHEA-COMP:10000"/>
        <dbReference type="Rhea" id="RHEA-COMP:10001"/>
        <dbReference type="Rhea" id="RHEA-COMP:10162"/>
        <dbReference type="Rhea" id="RHEA-COMP:10485"/>
        <dbReference type="ChEBI" id="CHEBI:17319"/>
        <dbReference type="ChEBI" id="CHEBI:33737"/>
        <dbReference type="ChEBI" id="CHEBI:33738"/>
        <dbReference type="ChEBI" id="CHEBI:57844"/>
        <dbReference type="ChEBI" id="CHEBI:57856"/>
        <dbReference type="ChEBI" id="CHEBI:59789"/>
        <dbReference type="ChEBI" id="CHEBI:74411"/>
        <dbReference type="ChEBI" id="CHEBI:74497"/>
        <dbReference type="EC" id="2.1.1.192"/>
    </reaction>
</comment>
<dbReference type="NCBIfam" id="TIGR00048">
    <property type="entry name" value="rRNA_mod_RlmN"/>
    <property type="match status" value="1"/>
</dbReference>
<evidence type="ECO:0000256" key="8">
    <source>
        <dbReference type="ARBA" id="ARBA00022691"/>
    </source>
</evidence>
<evidence type="ECO:0000256" key="7">
    <source>
        <dbReference type="ARBA" id="ARBA00022679"/>
    </source>
</evidence>
<dbReference type="SFLD" id="SFLDG01062">
    <property type="entry name" value="methyltransferase_(Class_A)"/>
    <property type="match status" value="1"/>
</dbReference>
<dbReference type="PROSITE" id="PS51918">
    <property type="entry name" value="RADICAL_SAM"/>
    <property type="match status" value="1"/>
</dbReference>
<dbReference type="STRING" id="1184151.AW736_00405"/>
<dbReference type="Pfam" id="PF21016">
    <property type="entry name" value="RlmN_N"/>
    <property type="match status" value="1"/>
</dbReference>
<dbReference type="GO" id="GO:0051539">
    <property type="term" value="F:4 iron, 4 sulfur cluster binding"/>
    <property type="evidence" value="ECO:0007669"/>
    <property type="project" value="UniProtKB-UniRule"/>
</dbReference>
<dbReference type="PANTHER" id="PTHR30544:SF5">
    <property type="entry name" value="RADICAL SAM CORE DOMAIN-CONTAINING PROTEIN"/>
    <property type="match status" value="1"/>
</dbReference>
<evidence type="ECO:0000256" key="4">
    <source>
        <dbReference type="ARBA" id="ARBA00022490"/>
    </source>
</evidence>
<reference evidence="16 17" key="1">
    <citation type="submission" date="2016-01" db="EMBL/GenBank/DDBJ databases">
        <title>High potential of lignocellulose degradation of a new Verrucomicrobia species.</title>
        <authorList>
            <person name="Wang Y."/>
            <person name="Shi Y."/>
            <person name="Qiu Z."/>
            <person name="Liu S."/>
            <person name="Yang H."/>
        </authorList>
    </citation>
    <scope>NUCLEOTIDE SEQUENCE [LARGE SCALE GENOMIC DNA]</scope>
    <source>
        <strain evidence="16 17">TSB47</strain>
    </source>
</reference>
<sequence>MKFTPEKPALTGETLDTLAARLRERGEPAFRAKQILEWVYKKRARAWDEMTNLSRPLRAWLADTFELMPASLVLGRESADVTDKLLLELRDRSLIETVIIRAPQDGVGLDHSRKTICISTQVGCAMACAFCASGLAGLKRDLDAGEIVAQLLQVCHREDARTPRARAELASFDNIVVMGMGEPLANYDALIRALTIVNAPWGLGFGARRITVSTSGLVPKILRLADEPLGFRLAISLHGATDEVRGKIMPVNKAWPLAKLIPAVKAFSEKHGRMVTLEFILIEDLNDTPDQAEKLRDIALDLHAHVNLIPYNTVEGLPWKRPGVARQERFADVLRDARVSVTLRREKGHDIDAACGQLRLKTEKEREAAA</sequence>
<dbReference type="GO" id="GO:0019843">
    <property type="term" value="F:rRNA binding"/>
    <property type="evidence" value="ECO:0007669"/>
    <property type="project" value="UniProtKB-UniRule"/>
</dbReference>
<evidence type="ECO:0000256" key="3">
    <source>
        <dbReference type="ARBA" id="ARBA00022485"/>
    </source>
</evidence>
<dbReference type="RefSeq" id="WP_068768339.1">
    <property type="nucleotide sequence ID" value="NZ_CP109796.1"/>
</dbReference>
<dbReference type="GO" id="GO:0002935">
    <property type="term" value="F:tRNA (adenine(37)-C2)-methyltransferase activity"/>
    <property type="evidence" value="ECO:0007669"/>
    <property type="project" value="UniProtKB-UniRule"/>
</dbReference>
<dbReference type="InterPro" id="IPR058240">
    <property type="entry name" value="rSAM_sf"/>
</dbReference>
<keyword evidence="8 14" id="KW-0949">S-adenosyl-L-methionine</keyword>
<comment type="subcellular location">
    <subcellularLocation>
        <location evidence="1 14">Cytoplasm</location>
    </subcellularLocation>
</comment>
<feature type="binding site" evidence="14">
    <location>
        <position position="131"/>
    </location>
    <ligand>
        <name>[4Fe-4S] cluster</name>
        <dbReference type="ChEBI" id="CHEBI:49883"/>
        <note>4Fe-4S-S-AdoMet</note>
    </ligand>
</feature>
<dbReference type="Gene3D" id="3.20.20.70">
    <property type="entry name" value="Aldolase class I"/>
    <property type="match status" value="1"/>
</dbReference>
<protein>
    <recommendedName>
        <fullName evidence="14">Probable dual-specificity RNA methyltransferase RlmN</fullName>
        <ecNumber evidence="14">2.1.1.192</ecNumber>
    </recommendedName>
    <alternativeName>
        <fullName evidence="14">23S rRNA (adenine(2503)-C(2))-methyltransferase</fullName>
    </alternativeName>
    <alternativeName>
        <fullName evidence="14">23S rRNA m2A2503 methyltransferase</fullName>
    </alternativeName>
    <alternativeName>
        <fullName evidence="14">Ribosomal RNA large subunit methyltransferase N</fullName>
    </alternativeName>
    <alternativeName>
        <fullName evidence="14">tRNA (adenine(37)-C(2))-methyltransferase</fullName>
    </alternativeName>
    <alternativeName>
        <fullName evidence="14">tRNA m2A37 methyltransferase</fullName>
    </alternativeName>
</protein>
<dbReference type="GO" id="GO:0070475">
    <property type="term" value="P:rRNA base methylation"/>
    <property type="evidence" value="ECO:0007669"/>
    <property type="project" value="UniProtKB-UniRule"/>
</dbReference>
<evidence type="ECO:0000256" key="9">
    <source>
        <dbReference type="ARBA" id="ARBA00022694"/>
    </source>
</evidence>
<evidence type="ECO:0000256" key="13">
    <source>
        <dbReference type="ARBA" id="ARBA00023157"/>
    </source>
</evidence>
<comment type="catalytic activity">
    <reaction evidence="14">
        <text>adenosine(2503) in 23S rRNA + 2 reduced [2Fe-2S]-[ferredoxin] + 2 S-adenosyl-L-methionine = 2-methyladenosine(2503) in 23S rRNA + 5'-deoxyadenosine + L-methionine + 2 oxidized [2Fe-2S]-[ferredoxin] + S-adenosyl-L-homocysteine</text>
        <dbReference type="Rhea" id="RHEA:42916"/>
        <dbReference type="Rhea" id="RHEA-COMP:10000"/>
        <dbReference type="Rhea" id="RHEA-COMP:10001"/>
        <dbReference type="Rhea" id="RHEA-COMP:10152"/>
        <dbReference type="Rhea" id="RHEA-COMP:10282"/>
        <dbReference type="ChEBI" id="CHEBI:17319"/>
        <dbReference type="ChEBI" id="CHEBI:33737"/>
        <dbReference type="ChEBI" id="CHEBI:33738"/>
        <dbReference type="ChEBI" id="CHEBI:57844"/>
        <dbReference type="ChEBI" id="CHEBI:57856"/>
        <dbReference type="ChEBI" id="CHEBI:59789"/>
        <dbReference type="ChEBI" id="CHEBI:74411"/>
        <dbReference type="ChEBI" id="CHEBI:74497"/>
        <dbReference type="EC" id="2.1.1.192"/>
    </reaction>
</comment>
<dbReference type="Proteomes" id="UP000078486">
    <property type="component" value="Unassembled WGS sequence"/>
</dbReference>
<dbReference type="InterPro" id="IPR048641">
    <property type="entry name" value="RlmN_N"/>
</dbReference>
<dbReference type="InterPro" id="IPR004383">
    <property type="entry name" value="rRNA_lsu_MTrfase_RlmN/Cfr"/>
</dbReference>
<feature type="binding site" evidence="14">
    <location>
        <begin position="181"/>
        <end position="182"/>
    </location>
    <ligand>
        <name>S-adenosyl-L-methionine</name>
        <dbReference type="ChEBI" id="CHEBI:59789"/>
    </ligand>
</feature>
<keyword evidence="17" id="KW-1185">Reference proteome</keyword>
<evidence type="ECO:0000313" key="17">
    <source>
        <dbReference type="Proteomes" id="UP000078486"/>
    </source>
</evidence>
<accession>A0A178IKX0</accession>
<keyword evidence="9 14" id="KW-0819">tRNA processing</keyword>
<feature type="binding site" evidence="14">
    <location>
        <position position="124"/>
    </location>
    <ligand>
        <name>[4Fe-4S] cluster</name>
        <dbReference type="ChEBI" id="CHEBI:49883"/>
        <note>4Fe-4S-S-AdoMet</note>
    </ligand>
</feature>
<dbReference type="PIRSF" id="PIRSF006004">
    <property type="entry name" value="CHP00048"/>
    <property type="match status" value="1"/>
</dbReference>
<comment type="cofactor">
    <cofactor evidence="14">
        <name>[4Fe-4S] cluster</name>
        <dbReference type="ChEBI" id="CHEBI:49883"/>
    </cofactor>
    <text evidence="14">Binds 1 [4Fe-4S] cluster. The cluster is coordinated with 3 cysteines and an exchangeable S-adenosyl-L-methionine.</text>
</comment>
<keyword evidence="3 14" id="KW-0004">4Fe-4S</keyword>
<dbReference type="CDD" id="cd01335">
    <property type="entry name" value="Radical_SAM"/>
    <property type="match status" value="1"/>
</dbReference>
<dbReference type="Gene3D" id="1.10.150.530">
    <property type="match status" value="1"/>
</dbReference>
<dbReference type="SFLD" id="SFLDS00029">
    <property type="entry name" value="Radical_SAM"/>
    <property type="match status" value="1"/>
</dbReference>
<dbReference type="GO" id="GO:0046872">
    <property type="term" value="F:metal ion binding"/>
    <property type="evidence" value="ECO:0007669"/>
    <property type="project" value="UniProtKB-KW"/>
</dbReference>
<feature type="domain" description="Radical SAM core" evidence="15">
    <location>
        <begin position="110"/>
        <end position="350"/>
    </location>
</feature>
<feature type="binding site" evidence="14">
    <location>
        <position position="213"/>
    </location>
    <ligand>
        <name>S-adenosyl-L-methionine</name>
        <dbReference type="ChEBI" id="CHEBI:59789"/>
    </ligand>
</feature>
<name>A0A178IKX0_9BACT</name>
<keyword evidence="7 14" id="KW-0808">Transferase</keyword>
<keyword evidence="10 14" id="KW-0479">Metal-binding</keyword>
<comment type="miscellaneous">
    <text evidence="14">Reaction proceeds by a ping-pong mechanism involving intermediate methylation of a conserved cysteine residue.</text>
</comment>
<evidence type="ECO:0000256" key="14">
    <source>
        <dbReference type="HAMAP-Rule" id="MF_01849"/>
    </source>
</evidence>
<comment type="caution">
    <text evidence="16">The sequence shown here is derived from an EMBL/GenBank/DDBJ whole genome shotgun (WGS) entry which is preliminary data.</text>
</comment>
<dbReference type="EC" id="2.1.1.192" evidence="14"/>
<dbReference type="AlphaFoldDB" id="A0A178IKX0"/>
<dbReference type="GO" id="GO:0070040">
    <property type="term" value="F:rRNA (adenine(2503)-C2-)-methyltransferase activity"/>
    <property type="evidence" value="ECO:0007669"/>
    <property type="project" value="UniProtKB-UniRule"/>
</dbReference>
<dbReference type="GO" id="GO:0030488">
    <property type="term" value="P:tRNA methylation"/>
    <property type="evidence" value="ECO:0007669"/>
    <property type="project" value="UniProtKB-UniRule"/>
</dbReference>
<dbReference type="GO" id="GO:0000049">
    <property type="term" value="F:tRNA binding"/>
    <property type="evidence" value="ECO:0007669"/>
    <property type="project" value="UniProtKB-UniRule"/>
</dbReference>
<evidence type="ECO:0000256" key="1">
    <source>
        <dbReference type="ARBA" id="ARBA00004496"/>
    </source>
</evidence>
<dbReference type="PANTHER" id="PTHR30544">
    <property type="entry name" value="23S RRNA METHYLTRANSFERASE"/>
    <property type="match status" value="1"/>
</dbReference>